<dbReference type="SUPFAM" id="SSF54427">
    <property type="entry name" value="NTF2-like"/>
    <property type="match status" value="1"/>
</dbReference>
<dbReference type="STRING" id="133381.A0A2T9Y7M3"/>
<proteinExistence type="predicted"/>
<evidence type="ECO:0000256" key="1">
    <source>
        <dbReference type="ARBA" id="ARBA00022490"/>
    </source>
</evidence>
<feature type="domain" description="NTF2" evidence="4">
    <location>
        <begin position="8"/>
        <end position="114"/>
    </location>
</feature>
<dbReference type="GO" id="GO:0005737">
    <property type="term" value="C:cytoplasm"/>
    <property type="evidence" value="ECO:0007669"/>
    <property type="project" value="UniProtKB-SubCell"/>
</dbReference>
<protein>
    <recommendedName>
        <fullName evidence="2">Nuclear transport factor 2</fullName>
    </recommendedName>
</protein>
<dbReference type="FunFam" id="3.10.450.50:FF:000005">
    <property type="entry name" value="Nuclear transport factor 2"/>
    <property type="match status" value="1"/>
</dbReference>
<comment type="caution">
    <text evidence="5">The sequence shown here is derived from an EMBL/GenBank/DDBJ whole genome shotgun (WGS) entry which is preliminary data.</text>
</comment>
<dbReference type="AlphaFoldDB" id="A0A2T9Y7M3"/>
<dbReference type="InterPro" id="IPR018222">
    <property type="entry name" value="Nuclear_transport_factor_2_euk"/>
</dbReference>
<organism evidence="5 6">
    <name type="scientific">Smittium megazygosporum</name>
    <dbReference type="NCBI Taxonomy" id="133381"/>
    <lineage>
        <taxon>Eukaryota</taxon>
        <taxon>Fungi</taxon>
        <taxon>Fungi incertae sedis</taxon>
        <taxon>Zoopagomycota</taxon>
        <taxon>Kickxellomycotina</taxon>
        <taxon>Harpellomycetes</taxon>
        <taxon>Harpellales</taxon>
        <taxon>Legeriomycetaceae</taxon>
        <taxon>Smittium</taxon>
    </lineage>
</organism>
<evidence type="ECO:0000256" key="2">
    <source>
        <dbReference type="ARBA" id="ARBA00026247"/>
    </source>
</evidence>
<evidence type="ECO:0000313" key="6">
    <source>
        <dbReference type="Proteomes" id="UP000245609"/>
    </source>
</evidence>
<dbReference type="GO" id="GO:0005635">
    <property type="term" value="C:nuclear envelope"/>
    <property type="evidence" value="ECO:0007669"/>
    <property type="project" value="UniProtKB-ARBA"/>
</dbReference>
<dbReference type="EMBL" id="MBFS01003165">
    <property type="protein sequence ID" value="PVU88328.1"/>
    <property type="molecule type" value="Genomic_DNA"/>
</dbReference>
<name>A0A2T9Y7M3_9FUNG</name>
<sequence length="114" mass="12913">MSSQMEEVAKQFTMFYYETFDTNRANLVSLYRNTSMMTFEGQQFMGAASIAEKLGSLPFQKVLHKVTTYDVQPSNAQGSSILVLVTGQLLIDEERNPQQFSQCFNLSNEGGSWF</sequence>
<dbReference type="PROSITE" id="PS50177">
    <property type="entry name" value="NTF2_DOMAIN"/>
    <property type="match status" value="1"/>
</dbReference>
<dbReference type="Pfam" id="PF02136">
    <property type="entry name" value="NTF2"/>
    <property type="match status" value="1"/>
</dbReference>
<evidence type="ECO:0000256" key="3">
    <source>
        <dbReference type="RuleBase" id="RU369002"/>
    </source>
</evidence>
<evidence type="ECO:0000313" key="5">
    <source>
        <dbReference type="EMBL" id="PVU88328.1"/>
    </source>
</evidence>
<gene>
    <name evidence="5" type="ORF">BB560_006380</name>
</gene>
<keyword evidence="3" id="KW-0539">Nucleus</keyword>
<dbReference type="CDD" id="cd00780">
    <property type="entry name" value="NTF2"/>
    <property type="match status" value="1"/>
</dbReference>
<comment type="function">
    <text evidence="3">Has a role in nuclear-cytoplasmic transport of proteins and mRNAs.</text>
</comment>
<dbReference type="OrthoDB" id="6507044at2759"/>
<accession>A0A2T9Y7M3</accession>
<dbReference type="InterPro" id="IPR002075">
    <property type="entry name" value="NTF2_dom"/>
</dbReference>
<reference evidence="5 6" key="1">
    <citation type="journal article" date="2018" name="MBio">
        <title>Comparative Genomics Reveals the Core Gene Toolbox for the Fungus-Insect Symbiosis.</title>
        <authorList>
            <person name="Wang Y."/>
            <person name="Stata M."/>
            <person name="Wang W."/>
            <person name="Stajich J.E."/>
            <person name="White M.M."/>
            <person name="Moncalvo J.M."/>
        </authorList>
    </citation>
    <scope>NUCLEOTIDE SEQUENCE [LARGE SCALE GENOMIC DNA]</scope>
    <source>
        <strain evidence="5 6">SC-DP-2</strain>
    </source>
</reference>
<keyword evidence="6" id="KW-1185">Reference proteome</keyword>
<dbReference type="Proteomes" id="UP000245609">
    <property type="component" value="Unassembled WGS sequence"/>
</dbReference>
<keyword evidence="1 3" id="KW-0963">Cytoplasm</keyword>
<dbReference type="GO" id="GO:0051028">
    <property type="term" value="P:mRNA transport"/>
    <property type="evidence" value="ECO:0007669"/>
    <property type="project" value="UniProtKB-UniRule"/>
</dbReference>
<evidence type="ECO:0000259" key="4">
    <source>
        <dbReference type="PROSITE" id="PS50177"/>
    </source>
</evidence>
<dbReference type="GO" id="GO:0006606">
    <property type="term" value="P:protein import into nucleus"/>
    <property type="evidence" value="ECO:0007669"/>
    <property type="project" value="UniProtKB-ARBA"/>
</dbReference>
<keyword evidence="3" id="KW-0653">Protein transport</keyword>
<dbReference type="PANTHER" id="PTHR12612">
    <property type="entry name" value="NUCLEAR TRANSPORT FACTOR 2"/>
    <property type="match status" value="1"/>
</dbReference>
<keyword evidence="3" id="KW-0813">Transport</keyword>
<comment type="subcellular location">
    <subcellularLocation>
        <location evidence="3">Cytoplasm</location>
    </subcellularLocation>
    <subcellularLocation>
        <location evidence="3">Nucleus</location>
    </subcellularLocation>
</comment>
<dbReference type="InterPro" id="IPR032710">
    <property type="entry name" value="NTF2-like_dom_sf"/>
</dbReference>
<feature type="non-terminal residue" evidence="5">
    <location>
        <position position="114"/>
    </location>
</feature>
<dbReference type="Gene3D" id="3.10.450.50">
    <property type="match status" value="1"/>
</dbReference>
<dbReference type="InterPro" id="IPR045875">
    <property type="entry name" value="NTF2"/>
</dbReference>